<evidence type="ECO:0000313" key="2">
    <source>
        <dbReference type="Proteomes" id="UP000078387"/>
    </source>
</evidence>
<dbReference type="AlphaFoldDB" id="A0A5K1U5L9"/>
<gene>
    <name evidence="1" type="ORF">CL6EHI_164300</name>
</gene>
<name>A0A5K1U5L9_ENTHI</name>
<comment type="caution">
    <text evidence="1">The sequence shown here is derived from an EMBL/GenBank/DDBJ whole genome shotgun (WGS) entry which is preliminary data.</text>
</comment>
<protein>
    <submittedName>
        <fullName evidence="1">Uncharacterized protein</fullName>
    </submittedName>
</protein>
<evidence type="ECO:0000313" key="1">
    <source>
        <dbReference type="EMBL" id="GAT95173.1"/>
    </source>
</evidence>
<proteinExistence type="predicted"/>
<organism evidence="1 2">
    <name type="scientific">Entamoeba histolytica</name>
    <dbReference type="NCBI Taxonomy" id="5759"/>
    <lineage>
        <taxon>Eukaryota</taxon>
        <taxon>Amoebozoa</taxon>
        <taxon>Evosea</taxon>
        <taxon>Archamoebae</taxon>
        <taxon>Mastigamoebida</taxon>
        <taxon>Entamoebidae</taxon>
        <taxon>Entamoeba</taxon>
    </lineage>
</organism>
<dbReference type="EMBL" id="BDEQ01000001">
    <property type="protein sequence ID" value="GAT95173.1"/>
    <property type="molecule type" value="Genomic_DNA"/>
</dbReference>
<dbReference type="Proteomes" id="UP000078387">
    <property type="component" value="Unassembled WGS sequence"/>
</dbReference>
<accession>A0A5K1U5L9</accession>
<dbReference type="VEuPathDB" id="AmoebaDB:EHI_164300"/>
<sequence length="140" mass="15856">MSVNNESSMKHADSQESDCAEILDIIDLVFHQEDEERGTIIRRELSELKSLLVNAVEDIDHFLYYFDRMDRAVLGSFNVKVIGDLKKIADKKSELVRSGILSRNGPSVSGVAFQGNTSKDAWKVNEITEINKININYLNH</sequence>
<reference evidence="1 2" key="1">
    <citation type="submission" date="2016-05" db="EMBL/GenBank/DDBJ databases">
        <title>First whole genome sequencing of Entamoeba histolytica HM1:IMSS-clone-6.</title>
        <authorList>
            <person name="Mukherjee Avik.K."/>
            <person name="Izumyama S."/>
            <person name="Nakada-Tsukui K."/>
            <person name="Nozaki T."/>
        </authorList>
    </citation>
    <scope>NUCLEOTIDE SEQUENCE [LARGE SCALE GENOMIC DNA]</scope>
    <source>
        <strain evidence="1 2">HM1:IMSS clone 6</strain>
    </source>
</reference>